<keyword evidence="1" id="KW-0812">Transmembrane</keyword>
<name>Q6IL31_DROME</name>
<sequence length="105" mass="12097">MVTGGGQDRDNRGSCADAAFRHQGRHQIQCGFRFWWWVPKLNASKMELGTVAHATNHEVYALRVVVIMMVMATIRILDRCLFAYLQWCLKCLVRRISERAKTGGW</sequence>
<reference evidence="2" key="1">
    <citation type="journal article" date="2003" name="Genome Biol.">
        <title>An integrated gene annotation and transcriptional profiling approach towards the full gene content of the Drosophila genome.</title>
        <authorList>
            <person name="Hild M."/>
            <person name="Beckmann B."/>
            <person name="Haas S.A."/>
            <person name="Koch B."/>
            <person name="Solovyev V."/>
            <person name="Busold C."/>
            <person name="Fellenberg K."/>
            <person name="Boutros M."/>
            <person name="Vingron M."/>
            <person name="Sauer F."/>
            <person name="Hoheisel J.D."/>
            <person name="Paro R."/>
        </authorList>
    </citation>
    <scope>NUCLEOTIDE SEQUENCE</scope>
</reference>
<gene>
    <name evidence="2" type="ORF">HDC10560</name>
</gene>
<evidence type="ECO:0000256" key="1">
    <source>
        <dbReference type="SAM" id="Phobius"/>
    </source>
</evidence>
<dbReference type="EMBL" id="BK002185">
    <property type="protein sequence ID" value="DAA03030.1"/>
    <property type="molecule type" value="Genomic_DNA"/>
</dbReference>
<accession>Q6IL31</accession>
<keyword evidence="1" id="KW-0472">Membrane</keyword>
<organism evidence="2">
    <name type="scientific">Drosophila melanogaster</name>
    <name type="common">Fruit fly</name>
    <dbReference type="NCBI Taxonomy" id="7227"/>
    <lineage>
        <taxon>Eukaryota</taxon>
        <taxon>Metazoa</taxon>
        <taxon>Ecdysozoa</taxon>
        <taxon>Arthropoda</taxon>
        <taxon>Hexapoda</taxon>
        <taxon>Insecta</taxon>
        <taxon>Pterygota</taxon>
        <taxon>Neoptera</taxon>
        <taxon>Endopterygota</taxon>
        <taxon>Diptera</taxon>
        <taxon>Brachycera</taxon>
        <taxon>Muscomorpha</taxon>
        <taxon>Ephydroidea</taxon>
        <taxon>Drosophilidae</taxon>
        <taxon>Drosophila</taxon>
        <taxon>Sophophora</taxon>
    </lineage>
</organism>
<dbReference type="AlphaFoldDB" id="Q6IL31"/>
<evidence type="ECO:0000313" key="2">
    <source>
        <dbReference type="EMBL" id="DAA03030.1"/>
    </source>
</evidence>
<feature type="transmembrane region" description="Helical" evidence="1">
    <location>
        <begin position="60"/>
        <end position="77"/>
    </location>
</feature>
<keyword evidence="1" id="KW-1133">Transmembrane helix</keyword>
<proteinExistence type="predicted"/>
<protein>
    <submittedName>
        <fullName evidence="2">HDC10560</fullName>
    </submittedName>
</protein>